<keyword evidence="2" id="KW-1185">Reference proteome</keyword>
<protein>
    <submittedName>
        <fullName evidence="1">Het domain-containing protein</fullName>
    </submittedName>
</protein>
<evidence type="ECO:0000313" key="2">
    <source>
        <dbReference type="Proteomes" id="UP000265631"/>
    </source>
</evidence>
<sequence>MMTTIYSSCRQVLVWLGDCYTKADPPRSLRFLTRGRDNKELLQEYANDFRRDATELDYCFHLACFFFLLKDAGREVNYNHYELPPFWGTGLKDTVSRLSRYGIPPTTEEFKECYTERMCLMLRYVSESAWATRIWTLQEFATAPKVTICFGTTAVPLDSFYKVSKVYDYGGDAQRGHAFWTPTFSSRFGMLQHAFRRHIILRNAMTTISPWTRLNSYLKNSYLNPLLSRVGPSSLWILRRMARKSSTTIFEMVASFRDSEATNALDKVFAVMSFMSFVGIPLPMEIDYAVSVEDLYISVSSNQILTCKNNPEACEPLAPLRFCREKNRYKTLPSWVVDWTSYPWNDDHIISEFTRAHRLSPDMVPWLQIEPIPDEDQNGRTLECPTRMIGATKYNAAEGIKGYPPSIFAASNFTILALSGISIGTVYEVISFDQYLARKLAGMHESISKKKGRGGMVLRTLTADMLDKAVDWGRIDEFWASLLAALEVAQRSLMEETSNGTKLGLISLQDVAMRAEKLIIIRYADPEERAKRNIDAAFVQQLGELMQWIGLMSKGNSLFFTDTGYVGLGGNGIRAEDKLYILHQGRTPFVLRRSGSRFRLISECYVDGLMTGEAASLGLKPERLEIE</sequence>
<dbReference type="PANTHER" id="PTHR24148">
    <property type="entry name" value="ANKYRIN REPEAT DOMAIN-CONTAINING PROTEIN 39 HOMOLOG-RELATED"/>
    <property type="match status" value="1"/>
</dbReference>
<dbReference type="Proteomes" id="UP000265631">
    <property type="component" value="Unassembled WGS sequence"/>
</dbReference>
<evidence type="ECO:0000313" key="1">
    <source>
        <dbReference type="EMBL" id="RFN48387.1"/>
    </source>
</evidence>
<comment type="caution">
    <text evidence="1">The sequence shown here is derived from an EMBL/GenBank/DDBJ whole genome shotgun (WGS) entry which is preliminary data.</text>
</comment>
<proteinExistence type="predicted"/>
<dbReference type="STRING" id="2594813.A0A395MKK3"/>
<dbReference type="EMBL" id="PXXK01000211">
    <property type="protein sequence ID" value="RFN48387.1"/>
    <property type="molecule type" value="Genomic_DNA"/>
</dbReference>
<reference evidence="1 2" key="1">
    <citation type="journal article" date="2018" name="PLoS Pathog.">
        <title>Evolution of structural diversity of trichothecenes, a family of toxins produced by plant pathogenic and entomopathogenic fungi.</title>
        <authorList>
            <person name="Proctor R.H."/>
            <person name="McCormick S.P."/>
            <person name="Kim H.S."/>
            <person name="Cardoza R.E."/>
            <person name="Stanley A.M."/>
            <person name="Lindo L."/>
            <person name="Kelly A."/>
            <person name="Brown D.W."/>
            <person name="Lee T."/>
            <person name="Vaughan M.M."/>
            <person name="Alexander N.J."/>
            <person name="Busman M."/>
            <person name="Gutierrez S."/>
        </authorList>
    </citation>
    <scope>NUCLEOTIDE SEQUENCE [LARGE SCALE GENOMIC DNA]</scope>
    <source>
        <strain evidence="1 2">NRRL 13405</strain>
    </source>
</reference>
<dbReference type="InterPro" id="IPR052895">
    <property type="entry name" value="HetReg/Transcr_Mod"/>
</dbReference>
<accession>A0A395MKK3</accession>
<name>A0A395MKK3_9HYPO</name>
<dbReference type="AlphaFoldDB" id="A0A395MKK3"/>
<dbReference type="Pfam" id="PF26639">
    <property type="entry name" value="Het-6_barrel"/>
    <property type="match status" value="1"/>
</dbReference>
<organism evidence="1 2">
    <name type="scientific">Fusarium flagelliforme</name>
    <dbReference type="NCBI Taxonomy" id="2675880"/>
    <lineage>
        <taxon>Eukaryota</taxon>
        <taxon>Fungi</taxon>
        <taxon>Dikarya</taxon>
        <taxon>Ascomycota</taxon>
        <taxon>Pezizomycotina</taxon>
        <taxon>Sordariomycetes</taxon>
        <taxon>Hypocreomycetidae</taxon>
        <taxon>Hypocreales</taxon>
        <taxon>Nectriaceae</taxon>
        <taxon>Fusarium</taxon>
        <taxon>Fusarium incarnatum-equiseti species complex</taxon>
    </lineage>
</organism>
<gene>
    <name evidence="1" type="ORF">FIE12Z_7347</name>
</gene>
<dbReference type="PANTHER" id="PTHR24148:SF64">
    <property type="entry name" value="HETEROKARYON INCOMPATIBILITY DOMAIN-CONTAINING PROTEIN"/>
    <property type="match status" value="1"/>
</dbReference>